<dbReference type="UniPathway" id="UPA00252"/>
<proteinExistence type="predicted"/>
<keyword evidence="4" id="KW-1003">Cell membrane</keyword>
<protein>
    <recommendedName>
        <fullName evidence="11">HemY N-terminal domain-containing protein</fullName>
    </recommendedName>
</protein>
<dbReference type="KEGG" id="cari:FNU76_08770"/>
<feature type="transmembrane region" description="Helical" evidence="10">
    <location>
        <begin position="44"/>
        <end position="66"/>
    </location>
</feature>
<organism evidence="12 13">
    <name type="scientific">Chitinimonas arctica</name>
    <dbReference type="NCBI Taxonomy" id="2594795"/>
    <lineage>
        <taxon>Bacteria</taxon>
        <taxon>Pseudomonadati</taxon>
        <taxon>Pseudomonadota</taxon>
        <taxon>Betaproteobacteria</taxon>
        <taxon>Neisseriales</taxon>
        <taxon>Chitinibacteraceae</taxon>
        <taxon>Chitinimonas</taxon>
    </lineage>
</organism>
<comment type="pathway">
    <text evidence="3">Porphyrin-containing compound metabolism; protoheme biosynthesis.</text>
</comment>
<dbReference type="Pfam" id="PF07219">
    <property type="entry name" value="HemY_N"/>
    <property type="match status" value="1"/>
</dbReference>
<dbReference type="NCBIfam" id="TIGR00540">
    <property type="entry name" value="TPR_hemY_coli"/>
    <property type="match status" value="1"/>
</dbReference>
<dbReference type="AlphaFoldDB" id="A0A516SE59"/>
<gene>
    <name evidence="12" type="ORF">FNU76_08770</name>
</gene>
<evidence type="ECO:0000256" key="8">
    <source>
        <dbReference type="ARBA" id="ARBA00023136"/>
    </source>
</evidence>
<keyword evidence="13" id="KW-1185">Reference proteome</keyword>
<evidence type="ECO:0000256" key="3">
    <source>
        <dbReference type="ARBA" id="ARBA00004744"/>
    </source>
</evidence>
<sequence>MRILLWLLTLSAMAVGLALFARYNTGYALLFFPPWRVELSLNAFVLLFSLLVLGGYAAVKLVDWLISMPRNVRRYHSARRTREARRFRREAITALIEGRYHKSVRAICDARAAEDESDMQLIDTLIAARAAHFGRDFEARDKFVEDARKVSGGNSLALDMLEAEMLYEQYRNREALLALQRVYARSPKLTAALKLELKIRQQEVHPARVIELTDMLEKSEALDPSHAARIRNQARLAQLKMGPMDARELERWWNGLKKEERLLPKLAAATAREFIRAGMDERAEAVLVDALEAHWDVAPLELYGELSRLGVKGDAVKRLARAEDWLRHHPNDHQLLMALGRLCRAAALWGKARNYLEASVAVAATPVAHAELGQLLEQLDEGETANEHYRASLGLALDLLEKRAQ</sequence>
<dbReference type="EMBL" id="CP041730">
    <property type="protein sequence ID" value="QDQ26449.1"/>
    <property type="molecule type" value="Genomic_DNA"/>
</dbReference>
<reference evidence="13" key="1">
    <citation type="submission" date="2019-07" db="EMBL/GenBank/DDBJ databases">
        <title>Chitinimonas sp. nov., isolated from Ny-Alesund, arctica soil.</title>
        <authorList>
            <person name="Xu Q."/>
            <person name="Peng F."/>
        </authorList>
    </citation>
    <scope>NUCLEOTIDE SEQUENCE [LARGE SCALE GENOMIC DNA]</scope>
    <source>
        <strain evidence="13">R3-44</strain>
    </source>
</reference>
<comment type="subcellular location">
    <subcellularLocation>
        <location evidence="2">Cell inner membrane</location>
        <topology evidence="2">Multi-pass membrane protein</topology>
    </subcellularLocation>
</comment>
<dbReference type="InterPro" id="IPR010817">
    <property type="entry name" value="HemY_N"/>
</dbReference>
<keyword evidence="6 10" id="KW-0812">Transmembrane</keyword>
<evidence type="ECO:0000259" key="11">
    <source>
        <dbReference type="Pfam" id="PF07219"/>
    </source>
</evidence>
<keyword evidence="7 10" id="KW-1133">Transmembrane helix</keyword>
<feature type="domain" description="HemY N-terminal" evidence="11">
    <location>
        <begin position="26"/>
        <end position="132"/>
    </location>
</feature>
<evidence type="ECO:0000256" key="7">
    <source>
        <dbReference type="ARBA" id="ARBA00022989"/>
    </source>
</evidence>
<dbReference type="RefSeq" id="WP_144277843.1">
    <property type="nucleotide sequence ID" value="NZ_CP041730.1"/>
</dbReference>
<keyword evidence="8 10" id="KW-0472">Membrane</keyword>
<dbReference type="Proteomes" id="UP000317550">
    <property type="component" value="Chromosome"/>
</dbReference>
<dbReference type="GO" id="GO:0006779">
    <property type="term" value="P:porphyrin-containing compound biosynthetic process"/>
    <property type="evidence" value="ECO:0007669"/>
    <property type="project" value="UniProtKB-KW"/>
</dbReference>
<dbReference type="InterPro" id="IPR005254">
    <property type="entry name" value="Heme_biosyn_assoc_TPR_pro"/>
</dbReference>
<comment type="function">
    <text evidence="1">Involved in a late step of protoheme IX synthesis.</text>
</comment>
<evidence type="ECO:0000256" key="1">
    <source>
        <dbReference type="ARBA" id="ARBA00002962"/>
    </source>
</evidence>
<dbReference type="InterPro" id="IPR011990">
    <property type="entry name" value="TPR-like_helical_dom_sf"/>
</dbReference>
<evidence type="ECO:0000313" key="13">
    <source>
        <dbReference type="Proteomes" id="UP000317550"/>
    </source>
</evidence>
<evidence type="ECO:0000313" key="12">
    <source>
        <dbReference type="EMBL" id="QDQ26449.1"/>
    </source>
</evidence>
<evidence type="ECO:0000256" key="9">
    <source>
        <dbReference type="ARBA" id="ARBA00023244"/>
    </source>
</evidence>
<evidence type="ECO:0000256" key="6">
    <source>
        <dbReference type="ARBA" id="ARBA00022692"/>
    </source>
</evidence>
<dbReference type="Gene3D" id="1.25.40.10">
    <property type="entry name" value="Tetratricopeptide repeat domain"/>
    <property type="match status" value="1"/>
</dbReference>
<keyword evidence="5" id="KW-0997">Cell inner membrane</keyword>
<accession>A0A516SE59</accession>
<evidence type="ECO:0000256" key="2">
    <source>
        <dbReference type="ARBA" id="ARBA00004429"/>
    </source>
</evidence>
<evidence type="ECO:0000256" key="5">
    <source>
        <dbReference type="ARBA" id="ARBA00022519"/>
    </source>
</evidence>
<evidence type="ECO:0000256" key="4">
    <source>
        <dbReference type="ARBA" id="ARBA00022475"/>
    </source>
</evidence>
<keyword evidence="9" id="KW-0627">Porphyrin biosynthesis</keyword>
<name>A0A516SE59_9NEIS</name>
<dbReference type="GO" id="GO:0042168">
    <property type="term" value="P:heme metabolic process"/>
    <property type="evidence" value="ECO:0007669"/>
    <property type="project" value="InterPro"/>
</dbReference>
<dbReference type="SUPFAM" id="SSF48452">
    <property type="entry name" value="TPR-like"/>
    <property type="match status" value="1"/>
</dbReference>
<dbReference type="GO" id="GO:0005886">
    <property type="term" value="C:plasma membrane"/>
    <property type="evidence" value="ECO:0007669"/>
    <property type="project" value="UniProtKB-SubCell"/>
</dbReference>
<evidence type="ECO:0000256" key="10">
    <source>
        <dbReference type="SAM" id="Phobius"/>
    </source>
</evidence>
<dbReference type="OrthoDB" id="506623at2"/>